<reference evidence="2" key="1">
    <citation type="journal article" date="2014" name="Int. J. Syst. Evol. Microbiol.">
        <title>Complete genome sequence of Corynebacterium casei LMG S-19264T (=DSM 44701T), isolated from a smear-ripened cheese.</title>
        <authorList>
            <consortium name="US DOE Joint Genome Institute (JGI-PGF)"/>
            <person name="Walter F."/>
            <person name="Albersmeier A."/>
            <person name="Kalinowski J."/>
            <person name="Ruckert C."/>
        </authorList>
    </citation>
    <scope>NUCLEOTIDE SEQUENCE</scope>
    <source>
        <strain evidence="2">CCM 7897</strain>
    </source>
</reference>
<keyword evidence="3" id="KW-1185">Reference proteome</keyword>
<feature type="compositionally biased region" description="Low complexity" evidence="1">
    <location>
        <begin position="1"/>
        <end position="18"/>
    </location>
</feature>
<proteinExistence type="predicted"/>
<evidence type="ECO:0000256" key="1">
    <source>
        <dbReference type="SAM" id="MobiDB-lite"/>
    </source>
</evidence>
<feature type="compositionally biased region" description="Low complexity" evidence="1">
    <location>
        <begin position="29"/>
        <end position="40"/>
    </location>
</feature>
<dbReference type="EMBL" id="BMCT01000007">
    <property type="protein sequence ID" value="GGF77776.1"/>
    <property type="molecule type" value="Genomic_DNA"/>
</dbReference>
<dbReference type="AlphaFoldDB" id="A0A917FHT4"/>
<dbReference type="Proteomes" id="UP000606044">
    <property type="component" value="Unassembled WGS sequence"/>
</dbReference>
<organism evidence="2 3">
    <name type="scientific">Azorhizobium oxalatiphilum</name>
    <dbReference type="NCBI Taxonomy" id="980631"/>
    <lineage>
        <taxon>Bacteria</taxon>
        <taxon>Pseudomonadati</taxon>
        <taxon>Pseudomonadota</taxon>
        <taxon>Alphaproteobacteria</taxon>
        <taxon>Hyphomicrobiales</taxon>
        <taxon>Xanthobacteraceae</taxon>
        <taxon>Azorhizobium</taxon>
    </lineage>
</organism>
<comment type="caution">
    <text evidence="2">The sequence shown here is derived from an EMBL/GenBank/DDBJ whole genome shotgun (WGS) entry which is preliminary data.</text>
</comment>
<sequence>MAGAEEAGQLAEEAALCASAPPDHSTPQAARARPATLLRAHAADTGRATAGVRASECADAPGSGRAIKDLHYWDEAGYHPEIGLGVHRMKRRARGTAFK</sequence>
<gene>
    <name evidence="2" type="ORF">GCM10007301_42160</name>
</gene>
<evidence type="ECO:0000313" key="2">
    <source>
        <dbReference type="EMBL" id="GGF77776.1"/>
    </source>
</evidence>
<feature type="region of interest" description="Disordered" evidence="1">
    <location>
        <begin position="1"/>
        <end position="64"/>
    </location>
</feature>
<evidence type="ECO:0000313" key="3">
    <source>
        <dbReference type="Proteomes" id="UP000606044"/>
    </source>
</evidence>
<reference evidence="2" key="2">
    <citation type="submission" date="2020-09" db="EMBL/GenBank/DDBJ databases">
        <authorList>
            <person name="Sun Q."/>
            <person name="Sedlacek I."/>
        </authorList>
    </citation>
    <scope>NUCLEOTIDE SEQUENCE</scope>
    <source>
        <strain evidence="2">CCM 7897</strain>
    </source>
</reference>
<accession>A0A917FHT4</accession>
<name>A0A917FHT4_9HYPH</name>
<protein>
    <submittedName>
        <fullName evidence="2">Uncharacterized protein</fullName>
    </submittedName>
</protein>